<dbReference type="PANTHER" id="PTHR12526">
    <property type="entry name" value="GLYCOSYLTRANSFERASE"/>
    <property type="match status" value="1"/>
</dbReference>
<evidence type="ECO:0000313" key="1">
    <source>
        <dbReference type="EMBL" id="NML14402.1"/>
    </source>
</evidence>
<reference evidence="1 2" key="1">
    <citation type="submission" date="2020-04" db="EMBL/GenBank/DDBJ databases">
        <title>Azohydromonas sp. isolated from soil.</title>
        <authorList>
            <person name="Dahal R.H."/>
        </authorList>
    </citation>
    <scope>NUCLEOTIDE SEQUENCE [LARGE SCALE GENOMIC DNA]</scope>
    <source>
        <strain evidence="1 2">G-1-1-14</strain>
    </source>
</reference>
<dbReference type="Pfam" id="PF13692">
    <property type="entry name" value="Glyco_trans_1_4"/>
    <property type="match status" value="1"/>
</dbReference>
<dbReference type="RefSeq" id="WP_169159281.1">
    <property type="nucleotide sequence ID" value="NZ_JABBFW010000002.1"/>
</dbReference>
<evidence type="ECO:0000313" key="2">
    <source>
        <dbReference type="Proteomes" id="UP000574067"/>
    </source>
</evidence>
<name>A0A848F4S4_9BURK</name>
<dbReference type="SUPFAM" id="SSF53756">
    <property type="entry name" value="UDP-Glycosyltransferase/glycogen phosphorylase"/>
    <property type="match status" value="1"/>
</dbReference>
<dbReference type="Gene3D" id="3.40.50.2000">
    <property type="entry name" value="Glycogen Phosphorylase B"/>
    <property type="match status" value="2"/>
</dbReference>
<keyword evidence="2" id="KW-1185">Reference proteome</keyword>
<accession>A0A848F4S4</accession>
<comment type="caution">
    <text evidence="1">The sequence shown here is derived from an EMBL/GenBank/DDBJ whole genome shotgun (WGS) entry which is preliminary data.</text>
</comment>
<dbReference type="GO" id="GO:0016757">
    <property type="term" value="F:glycosyltransferase activity"/>
    <property type="evidence" value="ECO:0007669"/>
    <property type="project" value="TreeGrafter"/>
</dbReference>
<dbReference type="AlphaFoldDB" id="A0A848F4S4"/>
<proteinExistence type="predicted"/>
<dbReference type="PANTHER" id="PTHR12526:SF600">
    <property type="entry name" value="GLYCOSYL TRANSFERASE GROUP 1"/>
    <property type="match status" value="1"/>
</dbReference>
<dbReference type="NCBIfam" id="TIGR03087">
    <property type="entry name" value="stp1"/>
    <property type="match status" value="1"/>
</dbReference>
<keyword evidence="1" id="KW-0808">Transferase</keyword>
<gene>
    <name evidence="1" type="ORF">HHL10_05345</name>
</gene>
<organism evidence="1 2">
    <name type="scientific">Azohydromonas caseinilytica</name>
    <dbReference type="NCBI Taxonomy" id="2728836"/>
    <lineage>
        <taxon>Bacteria</taxon>
        <taxon>Pseudomonadati</taxon>
        <taxon>Pseudomonadota</taxon>
        <taxon>Betaproteobacteria</taxon>
        <taxon>Burkholderiales</taxon>
        <taxon>Sphaerotilaceae</taxon>
        <taxon>Azohydromonas</taxon>
    </lineage>
</organism>
<sequence length="409" mass="45358">MANLLYLVHRLPYPPNKGDKVRSFHLLKHLAARHRVFLGTFVDDPEDEAYVDHLRPYCADMHVARLHARLAKLASLRALPRGQALTLSYYDNAGLRRWVRDLAAREALDAAVVFSSSMAQYVDALPQLPMLVDFVDVDSAKWTQYASAHRWPMSWLYAREGQRLLACERAVAARARRSFFVTEAEVGLFRQLAPECAHNVEPIGNGVDAEFFAPDPRRASPFGDEAHPLVFTGAMDYWPNVDAVCWFAREVLPRLLQRWPQLRLHIVGRSPTAAVQALAGAHVNVTGTVPDVRPYLQHAAVVVAPLRLARGVQNKILEAMAMARPVVASLTCTRAIEAQPGAELVPALEVEDYVQQIDSLLAQPERAAAIGQAGRQRVLRSYSWDAHLSGLDTYLVPSSPAVQTALCSA</sequence>
<protein>
    <submittedName>
        <fullName evidence="1">TIGR03087 family PEP-CTERM/XrtA system glycosyltransferase</fullName>
    </submittedName>
</protein>
<dbReference type="Proteomes" id="UP000574067">
    <property type="component" value="Unassembled WGS sequence"/>
</dbReference>
<dbReference type="EMBL" id="JABBFW010000002">
    <property type="protein sequence ID" value="NML14402.1"/>
    <property type="molecule type" value="Genomic_DNA"/>
</dbReference>
<dbReference type="CDD" id="cd03801">
    <property type="entry name" value="GT4_PimA-like"/>
    <property type="match status" value="1"/>
</dbReference>
<dbReference type="InterPro" id="IPR017521">
    <property type="entry name" value="Sugar_tfrase_PEP-CTERM_Stp1"/>
</dbReference>